<feature type="domain" description="SnoaL-like" evidence="1">
    <location>
        <begin position="17"/>
        <end position="112"/>
    </location>
</feature>
<dbReference type="Pfam" id="PF12680">
    <property type="entry name" value="SnoaL_2"/>
    <property type="match status" value="1"/>
</dbReference>
<dbReference type="InterPro" id="IPR037401">
    <property type="entry name" value="SnoaL-like"/>
</dbReference>
<dbReference type="RefSeq" id="WP_378560512.1">
    <property type="nucleotide sequence ID" value="NZ_JBHSDL010000014.1"/>
</dbReference>
<dbReference type="Proteomes" id="UP001595844">
    <property type="component" value="Unassembled WGS sequence"/>
</dbReference>
<sequence>MPLDPTSERLLAAVHASPRAVAAHDKDAWVALFTAEAAVNDPVGAPAHVGTEAIARFYNAFIGPNSIAFQVDRDLVAGHTVVRDLHIRTTMSTGATITVPMHLRYDLVDTDGGWRIVRLAAHWELAVMITRLLGTGKAGVLAGAKLGPQLIRELGMSGAVGMMRALRGVGGSGKRRVGHLFAAAAAADTGRVHELLGGRAVVEVSTGGPRTAAELTDIARNMEWDKMIAAGRTVSASLRIGEAHGVAFVEFAPSSSDIDAVTIFLDREP</sequence>
<reference evidence="3" key="1">
    <citation type="journal article" date="2019" name="Int. J. Syst. Evol. Microbiol.">
        <title>The Global Catalogue of Microorganisms (GCM) 10K type strain sequencing project: providing services to taxonomists for standard genome sequencing and annotation.</title>
        <authorList>
            <consortium name="The Broad Institute Genomics Platform"/>
            <consortium name="The Broad Institute Genome Sequencing Center for Infectious Disease"/>
            <person name="Wu L."/>
            <person name="Ma J."/>
        </authorList>
    </citation>
    <scope>NUCLEOTIDE SEQUENCE [LARGE SCALE GENOMIC DNA]</scope>
    <source>
        <strain evidence="3">IBRC-M 10490</strain>
    </source>
</reference>
<proteinExistence type="predicted"/>
<evidence type="ECO:0000313" key="2">
    <source>
        <dbReference type="EMBL" id="MFC4374829.1"/>
    </source>
</evidence>
<gene>
    <name evidence="2" type="ORF">ACFO5K_12030</name>
</gene>
<evidence type="ECO:0000259" key="1">
    <source>
        <dbReference type="Pfam" id="PF12680"/>
    </source>
</evidence>
<dbReference type="EMBL" id="JBHSDL010000014">
    <property type="protein sequence ID" value="MFC4374829.1"/>
    <property type="molecule type" value="Genomic_DNA"/>
</dbReference>
<name>A0ABV8VFL5_9NOCA</name>
<evidence type="ECO:0000313" key="3">
    <source>
        <dbReference type="Proteomes" id="UP001595844"/>
    </source>
</evidence>
<dbReference type="SUPFAM" id="SSF54427">
    <property type="entry name" value="NTF2-like"/>
    <property type="match status" value="1"/>
</dbReference>
<dbReference type="InterPro" id="IPR032710">
    <property type="entry name" value="NTF2-like_dom_sf"/>
</dbReference>
<keyword evidence="3" id="KW-1185">Reference proteome</keyword>
<accession>A0ABV8VFL5</accession>
<protein>
    <submittedName>
        <fullName evidence="2">Nuclear transport factor 2 family protein</fullName>
    </submittedName>
</protein>
<comment type="caution">
    <text evidence="2">The sequence shown here is derived from an EMBL/GenBank/DDBJ whole genome shotgun (WGS) entry which is preliminary data.</text>
</comment>
<dbReference type="Gene3D" id="3.10.450.50">
    <property type="match status" value="1"/>
</dbReference>
<organism evidence="2 3">
    <name type="scientific">Nocardia halotolerans</name>
    <dbReference type="NCBI Taxonomy" id="1755878"/>
    <lineage>
        <taxon>Bacteria</taxon>
        <taxon>Bacillati</taxon>
        <taxon>Actinomycetota</taxon>
        <taxon>Actinomycetes</taxon>
        <taxon>Mycobacteriales</taxon>
        <taxon>Nocardiaceae</taxon>
        <taxon>Nocardia</taxon>
    </lineage>
</organism>